<dbReference type="PATRIC" id="fig|1073376.3.peg.2493"/>
<proteinExistence type="predicted"/>
<protein>
    <submittedName>
        <fullName evidence="1">Uncharacterized protein</fullName>
    </submittedName>
</protein>
<dbReference type="RefSeq" id="WP_023922990.1">
    <property type="nucleotide sequence ID" value="NZ_KI669410.1"/>
</dbReference>
<dbReference type="STRING" id="1073376.HMPREF1202_02430"/>
<dbReference type="AlphaFoldDB" id="V8BQX9"/>
<name>V8BQX9_9FIRM</name>
<dbReference type="EMBL" id="AZJE01000033">
    <property type="protein sequence ID" value="ETD17192.1"/>
    <property type="molecule type" value="Genomic_DNA"/>
</dbReference>
<reference evidence="1 2" key="1">
    <citation type="submission" date="2013-10" db="EMBL/GenBank/DDBJ databases">
        <title>The Genome Sequence of Ruminococcus lactaris CC59_002D.</title>
        <authorList>
            <consortium name="The Broad Institute Genomics Platform"/>
            <person name="Earl A."/>
            <person name="Allen-Vercoe E."/>
            <person name="Daigneault M."/>
            <person name="Young S.K."/>
            <person name="Zeng Q."/>
            <person name="Gargeya S."/>
            <person name="Fitzgerald M."/>
            <person name="Abouelleil A."/>
            <person name="Alvarado L."/>
            <person name="Chapman S.B."/>
            <person name="Gainer-Dewar J."/>
            <person name="Goldberg J."/>
            <person name="Griggs A."/>
            <person name="Gujja S."/>
            <person name="Hansen M."/>
            <person name="Howarth C."/>
            <person name="Imamovic A."/>
            <person name="Ireland A."/>
            <person name="Larimer J."/>
            <person name="McCowan C."/>
            <person name="Murphy C."/>
            <person name="Pearson M."/>
            <person name="Poon T.W."/>
            <person name="Priest M."/>
            <person name="Roberts A."/>
            <person name="Saif S."/>
            <person name="Shea T."/>
            <person name="Sykes S."/>
            <person name="Wortman J."/>
            <person name="Nusbaum C."/>
            <person name="Birren B."/>
        </authorList>
    </citation>
    <scope>NUCLEOTIDE SEQUENCE [LARGE SCALE GENOMIC DNA]</scope>
    <source>
        <strain evidence="1 2">CC59_002D</strain>
    </source>
</reference>
<organism evidence="1 2">
    <name type="scientific">[Ruminococcus] lactaris CC59_002D</name>
    <dbReference type="NCBI Taxonomy" id="1073376"/>
    <lineage>
        <taxon>Bacteria</taxon>
        <taxon>Bacillati</taxon>
        <taxon>Bacillota</taxon>
        <taxon>Clostridia</taxon>
        <taxon>Lachnospirales</taxon>
        <taxon>Lachnospiraceae</taxon>
        <taxon>Mediterraneibacter</taxon>
    </lineage>
</organism>
<comment type="caution">
    <text evidence="1">The sequence shown here is derived from an EMBL/GenBank/DDBJ whole genome shotgun (WGS) entry which is preliminary data.</text>
</comment>
<evidence type="ECO:0000313" key="2">
    <source>
        <dbReference type="Proteomes" id="UP000018683"/>
    </source>
</evidence>
<accession>V8BQX9</accession>
<dbReference type="HOGENOM" id="CLU_3011597_0_0_9"/>
<sequence>MENPLSLPEAHVRYRDGTTTARDDAVECAGNCTECAITDGGCWSLQNGEQVVFNEH</sequence>
<evidence type="ECO:0000313" key="1">
    <source>
        <dbReference type="EMBL" id="ETD17192.1"/>
    </source>
</evidence>
<dbReference type="Proteomes" id="UP000018683">
    <property type="component" value="Unassembled WGS sequence"/>
</dbReference>
<gene>
    <name evidence="1" type="ORF">HMPREF1202_02430</name>
</gene>